<feature type="compositionally biased region" description="Acidic residues" evidence="8">
    <location>
        <begin position="199"/>
        <end position="209"/>
    </location>
</feature>
<feature type="region of interest" description="Disordered" evidence="8">
    <location>
        <begin position="192"/>
        <end position="229"/>
    </location>
</feature>
<dbReference type="InterPro" id="IPR042831">
    <property type="entry name" value="Ribosomal_mL40_fung"/>
</dbReference>
<dbReference type="GO" id="GO:0005840">
    <property type="term" value="C:ribosome"/>
    <property type="evidence" value="ECO:0007669"/>
    <property type="project" value="UniProtKB-KW"/>
</dbReference>
<evidence type="ECO:0000313" key="10">
    <source>
        <dbReference type="Proteomes" id="UP000094526"/>
    </source>
</evidence>
<evidence type="ECO:0000256" key="5">
    <source>
        <dbReference type="ARBA" id="ARBA00023128"/>
    </source>
</evidence>
<feature type="compositionally biased region" description="Basic and acidic residues" evidence="8">
    <location>
        <begin position="220"/>
        <end position="229"/>
    </location>
</feature>
<evidence type="ECO:0000256" key="7">
    <source>
        <dbReference type="ARBA" id="ARBA00035192"/>
    </source>
</evidence>
<comment type="subcellular location">
    <subcellularLocation>
        <location evidence="1">Mitochondrion</location>
    </subcellularLocation>
</comment>
<keyword evidence="6" id="KW-0687">Ribonucleoprotein</keyword>
<comment type="caution">
    <text evidence="9">The sequence shown here is derived from an EMBL/GenBank/DDBJ whole genome shotgun (WGS) entry which is preliminary data.</text>
</comment>
<dbReference type="GO" id="GO:1990904">
    <property type="term" value="C:ribonucleoprotein complex"/>
    <property type="evidence" value="ECO:0007669"/>
    <property type="project" value="UniProtKB-KW"/>
</dbReference>
<evidence type="ECO:0000256" key="8">
    <source>
        <dbReference type="SAM" id="MobiDB-lite"/>
    </source>
</evidence>
<dbReference type="Pfam" id="PF09812">
    <property type="entry name" value="MRP-L28"/>
    <property type="match status" value="1"/>
</dbReference>
<reference evidence="10" key="1">
    <citation type="submission" date="2015-07" db="EMBL/GenBank/DDBJ databases">
        <authorList>
            <person name="Teixeira M.M."/>
            <person name="Souza R.C."/>
            <person name="Almeida L.G."/>
            <person name="Vicente V.A."/>
            <person name="de Hoog S."/>
            <person name="Bocca A.L."/>
            <person name="de Almeida S.R."/>
            <person name="Vasconcelos A.T."/>
            <person name="Felipe M.S."/>
        </authorList>
    </citation>
    <scope>NUCLEOTIDE SEQUENCE [LARGE SCALE GENOMIC DNA]</scope>
    <source>
        <strain evidence="10">KSF</strain>
    </source>
</reference>
<dbReference type="GO" id="GO:0032543">
    <property type="term" value="P:mitochondrial translation"/>
    <property type="evidence" value="ECO:0007669"/>
    <property type="project" value="InterPro"/>
</dbReference>
<evidence type="ECO:0000256" key="1">
    <source>
        <dbReference type="ARBA" id="ARBA00004173"/>
    </source>
</evidence>
<feature type="region of interest" description="Disordered" evidence="8">
    <location>
        <begin position="22"/>
        <end position="64"/>
    </location>
</feature>
<dbReference type="InterPro" id="IPR019192">
    <property type="entry name" value="Ribosomal_mL40"/>
</dbReference>
<dbReference type="Proteomes" id="UP000094526">
    <property type="component" value="Unassembled WGS sequence"/>
</dbReference>
<dbReference type="VEuPathDB" id="FungiDB:G647_02294"/>
<keyword evidence="10" id="KW-1185">Reference proteome</keyword>
<dbReference type="EMBL" id="LGRB01000014">
    <property type="protein sequence ID" value="OCT47136.1"/>
    <property type="molecule type" value="Genomic_DNA"/>
</dbReference>
<dbReference type="STRING" id="86049.A0A1C1CF94"/>
<organism evidence="9 10">
    <name type="scientific">Cladophialophora carrionii</name>
    <dbReference type="NCBI Taxonomy" id="86049"/>
    <lineage>
        <taxon>Eukaryota</taxon>
        <taxon>Fungi</taxon>
        <taxon>Dikarya</taxon>
        <taxon>Ascomycota</taxon>
        <taxon>Pezizomycotina</taxon>
        <taxon>Eurotiomycetes</taxon>
        <taxon>Chaetothyriomycetidae</taxon>
        <taxon>Chaetothyriales</taxon>
        <taxon>Herpotrichiellaceae</taxon>
        <taxon>Cladophialophora</taxon>
    </lineage>
</organism>
<proteinExistence type="inferred from homology"/>
<evidence type="ECO:0000256" key="3">
    <source>
        <dbReference type="ARBA" id="ARBA00022946"/>
    </source>
</evidence>
<evidence type="ECO:0000256" key="2">
    <source>
        <dbReference type="ARBA" id="ARBA00009360"/>
    </source>
</evidence>
<accession>A0A1C1CF94</accession>
<dbReference type="PANTHER" id="PTHR39150:SF1">
    <property type="entry name" value="LARGE RIBOSOMAL SUBUNIT PROTEIN ML40"/>
    <property type="match status" value="1"/>
</dbReference>
<gene>
    <name evidence="9" type="ORF">CLCR_02576</name>
</gene>
<keyword evidence="3" id="KW-0809">Transit peptide</keyword>
<name>A0A1C1CF94_9EURO</name>
<dbReference type="GO" id="GO:0005739">
    <property type="term" value="C:mitochondrion"/>
    <property type="evidence" value="ECO:0007669"/>
    <property type="project" value="UniProtKB-SubCell"/>
</dbReference>
<keyword evidence="4" id="KW-0689">Ribosomal protein</keyword>
<keyword evidence="5" id="KW-0496">Mitochondrion</keyword>
<evidence type="ECO:0000313" key="9">
    <source>
        <dbReference type="EMBL" id="OCT47136.1"/>
    </source>
</evidence>
<evidence type="ECO:0000256" key="6">
    <source>
        <dbReference type="ARBA" id="ARBA00023274"/>
    </source>
</evidence>
<dbReference type="VEuPathDB" id="FungiDB:CLCR_02576"/>
<dbReference type="OrthoDB" id="2098203at2759"/>
<sequence>MHGSSLRAALANVFQIPLRPALRSTPPACGPPRSATQPTVRASMLSKSQFSTTTVHNARSRGGARPDRRITLIRFFLHHPTTLTPRPLRFSRNRHLRHWTITRAWNLYRHNVKKSREMELERQYNAMRDANEELRLGAGDGGRLFRKAQMKTGVWGLGSSHVGSSGTRKGGGVPIEYARGLVEWVGSTGGLGVGTQTEGDVEGEGEGEGDGAGNAAKQAKIWDHSWKRH</sequence>
<dbReference type="PANTHER" id="PTHR39150">
    <property type="entry name" value="54S RIBOSOMAL PROTEIN L28, MITOCHONDRIAL"/>
    <property type="match status" value="1"/>
</dbReference>
<dbReference type="GO" id="GO:0003735">
    <property type="term" value="F:structural constituent of ribosome"/>
    <property type="evidence" value="ECO:0007669"/>
    <property type="project" value="InterPro"/>
</dbReference>
<protein>
    <recommendedName>
        <fullName evidence="7">Large ribosomal subunit protein mL40</fullName>
    </recommendedName>
</protein>
<feature type="compositionally biased region" description="Polar residues" evidence="8">
    <location>
        <begin position="34"/>
        <end position="57"/>
    </location>
</feature>
<dbReference type="Gene3D" id="6.10.250.3440">
    <property type="match status" value="1"/>
</dbReference>
<dbReference type="AlphaFoldDB" id="A0A1C1CF94"/>
<evidence type="ECO:0000256" key="4">
    <source>
        <dbReference type="ARBA" id="ARBA00022980"/>
    </source>
</evidence>
<comment type="similarity">
    <text evidence="2">Belongs to the mitochondrion-specific ribosomal protein mL40 family.</text>
</comment>